<dbReference type="GO" id="GO:0003677">
    <property type="term" value="F:DNA binding"/>
    <property type="evidence" value="ECO:0007669"/>
    <property type="project" value="UniProtKB-KW"/>
</dbReference>
<reference evidence="4" key="1">
    <citation type="submission" date="2017-11" db="EMBL/GenBank/DDBJ databases">
        <authorList>
            <person name="Zhu W."/>
        </authorList>
    </citation>
    <scope>NUCLEOTIDE SEQUENCE [LARGE SCALE GENOMIC DNA]</scope>
    <source>
        <strain evidence="4">160</strain>
    </source>
</reference>
<name>A0A345PIV1_9BACI</name>
<feature type="domain" description="HTH merR-type" evidence="2">
    <location>
        <begin position="1"/>
        <end position="70"/>
    </location>
</feature>
<dbReference type="RefSeq" id="WP_114917217.1">
    <property type="nucleotide sequence ID" value="NZ_CP024848.1"/>
</dbReference>
<keyword evidence="1" id="KW-0238">DNA-binding</keyword>
<gene>
    <name evidence="3" type="ORF">CUC15_13770</name>
</gene>
<dbReference type="Gene3D" id="1.10.1660.10">
    <property type="match status" value="1"/>
</dbReference>
<proteinExistence type="predicted"/>
<dbReference type="SUPFAM" id="SSF46955">
    <property type="entry name" value="Putative DNA-binding domain"/>
    <property type="match status" value="1"/>
</dbReference>
<dbReference type="InterPro" id="IPR000551">
    <property type="entry name" value="MerR-type_HTH_dom"/>
</dbReference>
<evidence type="ECO:0000313" key="3">
    <source>
        <dbReference type="EMBL" id="AXI09931.1"/>
    </source>
</evidence>
<dbReference type="AlphaFoldDB" id="A0A345PIV1"/>
<sequence>MYTIGQLSKKTSVTVRTLDYYDEIGLLKAISKTDGGHRLYTDEDVMQLQRILALKYMGFSLEKIKLVLEESKQTWQDSLKQQLEMVRQEQMRLKILEQALVGVSYSIEIEGHIDWQMIFDIIHLFQNPETAMESYESYLNEEQIKSLFQLNEQLSEAEIKKWISSIDDIKNNLDLNPKSDNARILVENWMKQAESMLGNDEELLGDLADALRNMQDGIVFYPMTKEVIHFIESVVNIHSLHEE</sequence>
<dbReference type="CDD" id="cd01106">
    <property type="entry name" value="HTH_TipAL-Mta"/>
    <property type="match status" value="1"/>
</dbReference>
<dbReference type="Proteomes" id="UP000253908">
    <property type="component" value="Chromosome"/>
</dbReference>
<evidence type="ECO:0000259" key="2">
    <source>
        <dbReference type="PROSITE" id="PS50937"/>
    </source>
</evidence>
<organism evidence="3 4">
    <name type="scientific">Oceanobacillus zhaokaii</name>
    <dbReference type="NCBI Taxonomy" id="2052660"/>
    <lineage>
        <taxon>Bacteria</taxon>
        <taxon>Bacillati</taxon>
        <taxon>Bacillota</taxon>
        <taxon>Bacilli</taxon>
        <taxon>Bacillales</taxon>
        <taxon>Bacillaceae</taxon>
        <taxon>Oceanobacillus</taxon>
    </lineage>
</organism>
<dbReference type="PROSITE" id="PS50937">
    <property type="entry name" value="HTH_MERR_2"/>
    <property type="match status" value="1"/>
</dbReference>
<dbReference type="SMART" id="SM00422">
    <property type="entry name" value="HTH_MERR"/>
    <property type="match status" value="1"/>
</dbReference>
<dbReference type="PRINTS" id="PR00040">
    <property type="entry name" value="HTHMERR"/>
</dbReference>
<dbReference type="PANTHER" id="PTHR30204:SF96">
    <property type="entry name" value="CHROMOSOME-ANCHORING PROTEIN RACA"/>
    <property type="match status" value="1"/>
</dbReference>
<evidence type="ECO:0000313" key="4">
    <source>
        <dbReference type="Proteomes" id="UP000253908"/>
    </source>
</evidence>
<dbReference type="InterPro" id="IPR047057">
    <property type="entry name" value="MerR_fam"/>
</dbReference>
<dbReference type="KEGG" id="ocn:CUC15_13770"/>
<dbReference type="OrthoDB" id="1894615at2"/>
<evidence type="ECO:0000256" key="1">
    <source>
        <dbReference type="ARBA" id="ARBA00023125"/>
    </source>
</evidence>
<dbReference type="PANTHER" id="PTHR30204">
    <property type="entry name" value="REDOX-CYCLING DRUG-SENSING TRANSCRIPTIONAL ACTIVATOR SOXR"/>
    <property type="match status" value="1"/>
</dbReference>
<dbReference type="InterPro" id="IPR009061">
    <property type="entry name" value="DNA-bd_dom_put_sf"/>
</dbReference>
<dbReference type="Pfam" id="PF13411">
    <property type="entry name" value="MerR_1"/>
    <property type="match status" value="1"/>
</dbReference>
<protein>
    <submittedName>
        <fullName evidence="3">MerR family transcriptional regulator</fullName>
    </submittedName>
</protein>
<accession>A0A345PIV1</accession>
<dbReference type="GO" id="GO:0003700">
    <property type="term" value="F:DNA-binding transcription factor activity"/>
    <property type="evidence" value="ECO:0007669"/>
    <property type="project" value="InterPro"/>
</dbReference>
<keyword evidence="4" id="KW-1185">Reference proteome</keyword>
<dbReference type="EMBL" id="CP024848">
    <property type="protein sequence ID" value="AXI09931.1"/>
    <property type="molecule type" value="Genomic_DNA"/>
</dbReference>